<comment type="caution">
    <text evidence="4">The sequence shown here is derived from an EMBL/GenBank/DDBJ whole genome shotgun (WGS) entry which is preliminary data.</text>
</comment>
<accession>A6ZPY0</accession>
<dbReference type="AlphaFoldDB" id="A6ZPY0"/>
<sequence length="207" mass="23190">MTVQSSPILRQSSFNFITFYLACQLLTFLCIYIVFFFVKFLPTIKVSFIIIGACKRAPHVSVYLLKIDCEHNESSMAAGGELSYEELLDHILNNKPIPNIVEVPNVTLDEGLASTPSLRPRPRPWEGQLQHQSHQGSLDKPNISLDIDQESLEGMTSLTRLSECYDIQSKLQINDSDNDNDDNNNDNNKGDGNDDDNNTVTANPTAR</sequence>
<feature type="region of interest" description="Disordered" evidence="1">
    <location>
        <begin position="111"/>
        <end position="143"/>
    </location>
</feature>
<organism evidence="4 5">
    <name type="scientific">Saccharomyces cerevisiae (strain YJM789)</name>
    <name type="common">Baker's yeast</name>
    <dbReference type="NCBI Taxonomy" id="307796"/>
    <lineage>
        <taxon>Eukaryota</taxon>
        <taxon>Fungi</taxon>
        <taxon>Dikarya</taxon>
        <taxon>Ascomycota</taxon>
        <taxon>Saccharomycotina</taxon>
        <taxon>Saccharomycetes</taxon>
        <taxon>Saccharomycetales</taxon>
        <taxon>Saccharomycetaceae</taxon>
        <taxon>Saccharomyces</taxon>
    </lineage>
</organism>
<evidence type="ECO:0000313" key="4">
    <source>
        <dbReference type="EMBL" id="EDN63340.1"/>
    </source>
</evidence>
<dbReference type="EMBL" id="AAFW02000040">
    <property type="protein sequence ID" value="EDN63340.1"/>
    <property type="molecule type" value="Genomic_DNA"/>
</dbReference>
<proteinExistence type="predicted"/>
<feature type="transmembrane region" description="Helical" evidence="2">
    <location>
        <begin position="17"/>
        <end position="38"/>
    </location>
</feature>
<dbReference type="InterPro" id="IPR040554">
    <property type="entry name" value="KPWE_PEX14_dom"/>
</dbReference>
<evidence type="ECO:0000256" key="2">
    <source>
        <dbReference type="SAM" id="Phobius"/>
    </source>
</evidence>
<dbReference type="Proteomes" id="UP000007060">
    <property type="component" value="Unassembled WGS sequence"/>
</dbReference>
<keyword evidence="2" id="KW-0472">Membrane</keyword>
<name>A6ZPY0_YEAS7</name>
<keyword evidence="2" id="KW-0812">Transmembrane</keyword>
<dbReference type="HOGENOM" id="CLU_1327052_0_0_1"/>
<feature type="region of interest" description="Disordered" evidence="1">
    <location>
        <begin position="172"/>
        <end position="207"/>
    </location>
</feature>
<reference evidence="4 5" key="1">
    <citation type="journal article" date="2007" name="Proc. Natl. Acad. Sci. U.S.A.">
        <title>Genome sequencing and comparative analysis of Saccharomyces cerevisiae strain YJM789.</title>
        <authorList>
            <person name="Wei W."/>
            <person name="McCusker J.H."/>
            <person name="Hyman R.W."/>
            <person name="Jones T."/>
            <person name="Ning Y."/>
            <person name="Cao Z."/>
            <person name="Gu Z."/>
            <person name="Bruno D."/>
            <person name="Miranda M."/>
            <person name="Nguyen M."/>
            <person name="Wilhelmy J."/>
            <person name="Komp C."/>
            <person name="Tamse R."/>
            <person name="Wang X."/>
            <person name="Jia P."/>
            <person name="Luedi P."/>
            <person name="Oefner P.J."/>
            <person name="David L."/>
            <person name="Dietrich F.S."/>
            <person name="Li Y."/>
            <person name="Davis R.W."/>
            <person name="Steinmetz L.M."/>
        </authorList>
    </citation>
    <scope>NUCLEOTIDE SEQUENCE [LARGE SCALE GENOMIC DNA]</scope>
    <source>
        <strain evidence="4 5">YJM789</strain>
    </source>
</reference>
<feature type="domain" description="Peroxisomal membrane protein PEX14-like KPWE" evidence="3">
    <location>
        <begin position="81"/>
        <end position="126"/>
    </location>
</feature>
<dbReference type="Pfam" id="PF17733">
    <property type="entry name" value="KPWE_dom"/>
    <property type="match status" value="1"/>
</dbReference>
<evidence type="ECO:0000259" key="3">
    <source>
        <dbReference type="Pfam" id="PF17733"/>
    </source>
</evidence>
<protein>
    <recommendedName>
        <fullName evidence="3">Peroxisomal membrane protein PEX14-like KPWE domain-containing protein</fullName>
    </recommendedName>
</protein>
<keyword evidence="2" id="KW-1133">Transmembrane helix</keyword>
<gene>
    <name evidence="4" type="ORF">SCY_2941</name>
</gene>
<evidence type="ECO:0000313" key="5">
    <source>
        <dbReference type="Proteomes" id="UP000007060"/>
    </source>
</evidence>
<evidence type="ECO:0000256" key="1">
    <source>
        <dbReference type="SAM" id="MobiDB-lite"/>
    </source>
</evidence>
<dbReference type="OrthoDB" id="9936937at2759"/>